<keyword evidence="2" id="KW-1185">Reference proteome</keyword>
<accession>A0A1B4XX50</accession>
<evidence type="ECO:0000313" key="2">
    <source>
        <dbReference type="Proteomes" id="UP000224877"/>
    </source>
</evidence>
<protein>
    <submittedName>
        <fullName evidence="1">Uncharacterized protein</fullName>
    </submittedName>
</protein>
<gene>
    <name evidence="1" type="ORF">BPT24_266</name>
</gene>
<reference evidence="1 2" key="1">
    <citation type="submission" date="2016-07" db="EMBL/GenBank/DDBJ databases">
        <title>Characterization of three bacteriophages infecting bacteria isolated from shrimp culture pond water.</title>
        <authorList>
            <person name="Khoa H.V."/>
        </authorList>
    </citation>
    <scope>NUCLEOTIDE SEQUENCE [LARGE SCALE GENOMIC DNA]</scope>
</reference>
<name>A0A1B4XX50_9CAUD</name>
<organism evidence="1 2">
    <name type="scientific">Tenacibaculum phage pT24</name>
    <dbReference type="NCBI Taxonomy" id="1880590"/>
    <lineage>
        <taxon>Viruses</taxon>
        <taxon>Duplodnaviria</taxon>
        <taxon>Heunggongvirae</taxon>
        <taxon>Uroviricota</taxon>
        <taxon>Caudoviricetes</taxon>
        <taxon>Kungbxnavirus</taxon>
        <taxon>Kungbxnavirus pT24</taxon>
    </lineage>
</organism>
<evidence type="ECO:0000313" key="1">
    <source>
        <dbReference type="EMBL" id="BAV39384.1"/>
    </source>
</evidence>
<dbReference type="Proteomes" id="UP000224877">
    <property type="component" value="Segment"/>
</dbReference>
<dbReference type="EMBL" id="LC168164">
    <property type="protein sequence ID" value="BAV39384.1"/>
    <property type="molecule type" value="Genomic_DNA"/>
</dbReference>
<proteinExistence type="predicted"/>
<sequence length="97" mass="11430">MVYVFLFNTFVLMKHYLAHTDLYDKMQDMESLKTTIDNYLVALVTINDKLNGNQPLGVFDRVNELKHEKVISEKVVTRLKQRYNRILKSINFYGATI</sequence>